<gene>
    <name evidence="3" type="ORF">HNQ77_001845</name>
</gene>
<dbReference type="Gene3D" id="1.25.40.10">
    <property type="entry name" value="Tetratricopeptide repeat domain"/>
    <property type="match status" value="1"/>
</dbReference>
<dbReference type="AlphaFoldDB" id="A0A841JRE5"/>
<evidence type="ECO:0000313" key="4">
    <source>
        <dbReference type="Proteomes" id="UP000538666"/>
    </source>
</evidence>
<accession>A0A841JRE5</accession>
<evidence type="ECO:0000256" key="2">
    <source>
        <dbReference type="SAM" id="SignalP"/>
    </source>
</evidence>
<evidence type="ECO:0000256" key="1">
    <source>
        <dbReference type="SAM" id="MobiDB-lite"/>
    </source>
</evidence>
<protein>
    <submittedName>
        <fullName evidence="3">Tetratricopeptide (TPR) repeat protein</fullName>
    </submittedName>
</protein>
<proteinExistence type="predicted"/>
<feature type="signal peptide" evidence="2">
    <location>
        <begin position="1"/>
        <end position="23"/>
    </location>
</feature>
<organism evidence="3 4">
    <name type="scientific">Silvibacterium bohemicum</name>
    <dbReference type="NCBI Taxonomy" id="1577686"/>
    <lineage>
        <taxon>Bacteria</taxon>
        <taxon>Pseudomonadati</taxon>
        <taxon>Acidobacteriota</taxon>
        <taxon>Terriglobia</taxon>
        <taxon>Terriglobales</taxon>
        <taxon>Acidobacteriaceae</taxon>
        <taxon>Silvibacterium</taxon>
    </lineage>
</organism>
<evidence type="ECO:0000313" key="3">
    <source>
        <dbReference type="EMBL" id="MBB6143896.1"/>
    </source>
</evidence>
<feature type="chain" id="PRO_5032420322" evidence="2">
    <location>
        <begin position="24"/>
        <end position="232"/>
    </location>
</feature>
<sequence>MSAAKNLRMLVLPLLLGTVPVFGLQQSAPPLAPAPQTAPPRPPYQTPGPPAKKPSTAEENPFPEDISRKAAEGGDPSAPNAPSAPSPSSPSSPGDKPPASSDKPAAPGDDASSSRSKFQGLGDVADGDRTSDGAGGYVLNPKLAADDVKIGGFYLDRRDYKGAYVRYKEATLVNPESADAVFGLAEAARGLDHKDEAIQNYRIYLDAFPDAKKAKEARKALASLGAPADAAK</sequence>
<keyword evidence="4" id="KW-1185">Reference proteome</keyword>
<dbReference type="SUPFAM" id="SSF48452">
    <property type="entry name" value="TPR-like"/>
    <property type="match status" value="1"/>
</dbReference>
<dbReference type="InterPro" id="IPR011990">
    <property type="entry name" value="TPR-like_helical_dom_sf"/>
</dbReference>
<comment type="caution">
    <text evidence="3">The sequence shown here is derived from an EMBL/GenBank/DDBJ whole genome shotgun (WGS) entry which is preliminary data.</text>
</comment>
<feature type="compositionally biased region" description="Low complexity" evidence="1">
    <location>
        <begin position="91"/>
        <end position="114"/>
    </location>
</feature>
<feature type="region of interest" description="Disordered" evidence="1">
    <location>
        <begin position="25"/>
        <end position="139"/>
    </location>
</feature>
<feature type="compositionally biased region" description="Pro residues" evidence="1">
    <location>
        <begin position="30"/>
        <end position="52"/>
    </location>
</feature>
<dbReference type="EMBL" id="JACHEK010000003">
    <property type="protein sequence ID" value="MBB6143896.1"/>
    <property type="molecule type" value="Genomic_DNA"/>
</dbReference>
<dbReference type="Proteomes" id="UP000538666">
    <property type="component" value="Unassembled WGS sequence"/>
</dbReference>
<dbReference type="RefSeq" id="WP_050058540.1">
    <property type="nucleotide sequence ID" value="NZ_JACHEK010000003.1"/>
</dbReference>
<dbReference type="OrthoDB" id="120877at2"/>
<keyword evidence="2" id="KW-0732">Signal</keyword>
<reference evidence="3 4" key="1">
    <citation type="submission" date="2020-08" db="EMBL/GenBank/DDBJ databases">
        <title>Genomic Encyclopedia of Type Strains, Phase IV (KMG-IV): sequencing the most valuable type-strain genomes for metagenomic binning, comparative biology and taxonomic classification.</title>
        <authorList>
            <person name="Goeker M."/>
        </authorList>
    </citation>
    <scope>NUCLEOTIDE SEQUENCE [LARGE SCALE GENOMIC DNA]</scope>
    <source>
        <strain evidence="3 4">DSM 103733</strain>
    </source>
</reference>
<name>A0A841JRE5_9BACT</name>